<sequence length="76" mass="8488">MDINSRGARLRFGAPVAAGPEVQLLFIPEHVTASAWVVWQNGSEIGVEFTRPLPWLRNLDMSNPVSRHPREKPAGR</sequence>
<name>A0A1E3V5S5_9HYPH</name>
<gene>
    <name evidence="1" type="ORF">A8M32_25220</name>
</gene>
<proteinExistence type="predicted"/>
<keyword evidence="2" id="KW-1185">Reference proteome</keyword>
<dbReference type="Proteomes" id="UP000094342">
    <property type="component" value="Unassembled WGS sequence"/>
</dbReference>
<evidence type="ECO:0000313" key="2">
    <source>
        <dbReference type="Proteomes" id="UP000094342"/>
    </source>
</evidence>
<dbReference type="EMBL" id="LYBW01000064">
    <property type="protein sequence ID" value="ODR88767.1"/>
    <property type="molecule type" value="Genomic_DNA"/>
</dbReference>
<dbReference type="InterPro" id="IPR009875">
    <property type="entry name" value="PilZ_domain"/>
</dbReference>
<evidence type="ECO:0000313" key="1">
    <source>
        <dbReference type="EMBL" id="ODR88767.1"/>
    </source>
</evidence>
<dbReference type="AlphaFoldDB" id="A0A1E3V5S5"/>
<organism evidence="1 2">
    <name type="scientific">Sinorhizobium alkalisoli</name>
    <dbReference type="NCBI Taxonomy" id="1752398"/>
    <lineage>
        <taxon>Bacteria</taxon>
        <taxon>Pseudomonadati</taxon>
        <taxon>Pseudomonadota</taxon>
        <taxon>Alphaproteobacteria</taxon>
        <taxon>Hyphomicrobiales</taxon>
        <taxon>Rhizobiaceae</taxon>
        <taxon>Sinorhizobium/Ensifer group</taxon>
        <taxon>Sinorhizobium</taxon>
    </lineage>
</organism>
<dbReference type="Pfam" id="PF07238">
    <property type="entry name" value="PilZ"/>
    <property type="match status" value="1"/>
</dbReference>
<accession>A0A1E3V5S5</accession>
<comment type="caution">
    <text evidence="1">The sequence shown here is derived from an EMBL/GenBank/DDBJ whole genome shotgun (WGS) entry which is preliminary data.</text>
</comment>
<dbReference type="GO" id="GO:0035438">
    <property type="term" value="F:cyclic-di-GMP binding"/>
    <property type="evidence" value="ECO:0007669"/>
    <property type="project" value="InterPro"/>
</dbReference>
<reference evidence="2" key="1">
    <citation type="submission" date="2016-05" db="EMBL/GenBank/DDBJ databases">
        <authorList>
            <person name="Li Y."/>
        </authorList>
    </citation>
    <scope>NUCLEOTIDE SEQUENCE [LARGE SCALE GENOMIC DNA]</scope>
    <source>
        <strain evidence="2">YIC4027</strain>
    </source>
</reference>
<protein>
    <submittedName>
        <fullName evidence="1">Uncharacterized protein</fullName>
    </submittedName>
</protein>